<gene>
    <name evidence="2" type="ORF">NX784_05145</name>
</gene>
<feature type="transmembrane region" description="Helical" evidence="1">
    <location>
        <begin position="310"/>
        <end position="335"/>
    </location>
</feature>
<keyword evidence="1" id="KW-1133">Transmembrane helix</keyword>
<keyword evidence="1" id="KW-0472">Membrane</keyword>
<dbReference type="EMBL" id="JANUGW010000003">
    <property type="protein sequence ID" value="MCS0580968.1"/>
    <property type="molecule type" value="Genomic_DNA"/>
</dbReference>
<evidence type="ECO:0000313" key="3">
    <source>
        <dbReference type="Proteomes" id="UP001204151"/>
    </source>
</evidence>
<organism evidence="2 3">
    <name type="scientific">Massilia pinisoli</name>
    <dbReference type="NCBI Taxonomy" id="1772194"/>
    <lineage>
        <taxon>Bacteria</taxon>
        <taxon>Pseudomonadati</taxon>
        <taxon>Pseudomonadota</taxon>
        <taxon>Betaproteobacteria</taxon>
        <taxon>Burkholderiales</taxon>
        <taxon>Oxalobacteraceae</taxon>
        <taxon>Telluria group</taxon>
        <taxon>Massilia</taxon>
    </lineage>
</organism>
<name>A0ABT1ZM48_9BURK</name>
<dbReference type="Proteomes" id="UP001204151">
    <property type="component" value="Unassembled WGS sequence"/>
</dbReference>
<feature type="transmembrane region" description="Helical" evidence="1">
    <location>
        <begin position="212"/>
        <end position="229"/>
    </location>
</feature>
<dbReference type="InterPro" id="IPR025291">
    <property type="entry name" value="DUF4153"/>
</dbReference>
<feature type="transmembrane region" description="Helical" evidence="1">
    <location>
        <begin position="133"/>
        <end position="152"/>
    </location>
</feature>
<feature type="transmembrane region" description="Helical" evidence="1">
    <location>
        <begin position="279"/>
        <end position="298"/>
    </location>
</feature>
<dbReference type="Pfam" id="PF13687">
    <property type="entry name" value="DUF4153"/>
    <property type="match status" value="1"/>
</dbReference>
<comment type="caution">
    <text evidence="2">The sequence shown here is derived from an EMBL/GenBank/DDBJ whole genome shotgun (WGS) entry which is preliminary data.</text>
</comment>
<feature type="transmembrane region" description="Helical" evidence="1">
    <location>
        <begin position="173"/>
        <end position="192"/>
    </location>
</feature>
<feature type="transmembrane region" description="Helical" evidence="1">
    <location>
        <begin position="55"/>
        <end position="75"/>
    </location>
</feature>
<protein>
    <submittedName>
        <fullName evidence="2">DUF4153 domain-containing protein</fullName>
    </submittedName>
</protein>
<feature type="transmembrane region" description="Helical" evidence="1">
    <location>
        <begin position="82"/>
        <end position="102"/>
    </location>
</feature>
<feature type="transmembrane region" description="Helical" evidence="1">
    <location>
        <begin position="375"/>
        <end position="399"/>
    </location>
</feature>
<feature type="transmembrane region" description="Helical" evidence="1">
    <location>
        <begin position="241"/>
        <end position="267"/>
    </location>
</feature>
<keyword evidence="1" id="KW-0812">Transmembrane</keyword>
<feature type="transmembrane region" description="Helical" evidence="1">
    <location>
        <begin position="347"/>
        <end position="368"/>
    </location>
</feature>
<sequence>MQPSDAARLSAAAPLLTLPRVGGWRILLGLLQGLLLYLLYHAATISSWPATQPLVFGPLVLASFFVPLILISGLGHLDRRRLVLWGACAALLLAALAGYDAWRVADLPLPASAAQRQFATPGIDRSLFPSARLWFFAATGFFIAHTLVLAAVRDGRRIAAYPTYFDTAWKLGVQLAFSGLFTGVTWLVLMLGAQLFELVKLDFLTRLMRESWFAIPVTAFAFACAMHLTDVRPAIVRGIRSLLLVLLSWLLPVTVLLIGGFLATLPFTGLAPLWSTKHAASVLLCAAAAFVVLINAAWQQGEDERAVARVVRVAARIAALLLAPLVLIAIYALFLRVRDYGWSADRIDAAACMLVAACYAAGYFGAGLRPGWLPLLARVNIGVAFVVLGVLLALFSPLLDPARISVGSQVARLASGKVKPDAFDFAFLRFDGARFGRAALDRLERMPLPEADAVRRRIAAVRRMVNRWGHEEVAPRPLELAANLHIHPDGARLPDTFLRTDWAARHPSNLYPACLREVGHVCDVFLLDVTGDGKPEVLLFERPAASQDSLVLQEDAQGGWSALATVSLPRPHCPHENADAALAAGKVDVTTPALADVLVDGVRGRLEPVTPPVKCPVAPR</sequence>
<feature type="transmembrane region" description="Helical" evidence="1">
    <location>
        <begin position="21"/>
        <end position="43"/>
    </location>
</feature>
<dbReference type="RefSeq" id="WP_258815594.1">
    <property type="nucleotide sequence ID" value="NZ_JANUGW010000003.1"/>
</dbReference>
<reference evidence="2 3" key="1">
    <citation type="submission" date="2022-08" db="EMBL/GenBank/DDBJ databases">
        <title>Reclassification of Massilia species as members of the genera Telluria, Duganella, Pseudoduganella, Mokoshia gen. nov. and Zemynaea gen. nov. using orthogonal and non-orthogonal genome-based approaches.</title>
        <authorList>
            <person name="Bowman J.P."/>
        </authorList>
    </citation>
    <scope>NUCLEOTIDE SEQUENCE [LARGE SCALE GENOMIC DNA]</scope>
    <source>
        <strain evidence="2 3">JCM 31316</strain>
    </source>
</reference>
<evidence type="ECO:0000313" key="2">
    <source>
        <dbReference type="EMBL" id="MCS0580968.1"/>
    </source>
</evidence>
<keyword evidence="3" id="KW-1185">Reference proteome</keyword>
<evidence type="ECO:0000256" key="1">
    <source>
        <dbReference type="SAM" id="Phobius"/>
    </source>
</evidence>
<accession>A0ABT1ZM48</accession>
<proteinExistence type="predicted"/>